<dbReference type="Proteomes" id="UP001497444">
    <property type="component" value="Chromosome 1"/>
</dbReference>
<sequence>MPWESTVNVILVSLLVGKMWHDINKRFKDHNRIMEKTGVFGSDLSNFLSTIRIGHPVNGPLNTQYVTNDATNDASSNSKMMVKVKAPEARHFHIHATKEPLPTGGVEPR</sequence>
<keyword evidence="2" id="KW-1185">Reference proteome</keyword>
<organism evidence="1 2">
    <name type="scientific">Sphagnum jensenii</name>
    <dbReference type="NCBI Taxonomy" id="128206"/>
    <lineage>
        <taxon>Eukaryota</taxon>
        <taxon>Viridiplantae</taxon>
        <taxon>Streptophyta</taxon>
        <taxon>Embryophyta</taxon>
        <taxon>Bryophyta</taxon>
        <taxon>Sphagnophytina</taxon>
        <taxon>Sphagnopsida</taxon>
        <taxon>Sphagnales</taxon>
        <taxon>Sphagnaceae</taxon>
        <taxon>Sphagnum</taxon>
    </lineage>
</organism>
<reference evidence="1 2" key="1">
    <citation type="submission" date="2024-02" db="EMBL/GenBank/DDBJ databases">
        <authorList>
            <consortium name="ELIXIR-Norway"/>
            <consortium name="Elixir Norway"/>
        </authorList>
    </citation>
    <scope>NUCLEOTIDE SEQUENCE [LARGE SCALE GENOMIC DNA]</scope>
</reference>
<dbReference type="EMBL" id="OZ020096">
    <property type="protein sequence ID" value="CAK9254963.1"/>
    <property type="molecule type" value="Genomic_DNA"/>
</dbReference>
<name>A0ABP0VKM9_9BRYO</name>
<accession>A0ABP0VKM9</accession>
<gene>
    <name evidence="1" type="ORF">CSSPJE1EN1_LOCUS441</name>
</gene>
<evidence type="ECO:0000313" key="2">
    <source>
        <dbReference type="Proteomes" id="UP001497444"/>
    </source>
</evidence>
<evidence type="ECO:0000313" key="1">
    <source>
        <dbReference type="EMBL" id="CAK9254963.1"/>
    </source>
</evidence>
<protein>
    <submittedName>
        <fullName evidence="1">Uncharacterized protein</fullName>
    </submittedName>
</protein>
<proteinExistence type="predicted"/>